<evidence type="ECO:0000313" key="1">
    <source>
        <dbReference type="EMBL" id="RGO51222.1"/>
    </source>
</evidence>
<dbReference type="RefSeq" id="WP_117613413.1">
    <property type="nucleotide sequence ID" value="NZ_QSVQ01000007.1"/>
</dbReference>
<sequence length="102" mass="11479">MESPYQIIPDFNKWMEKGFEIEDIDGEDVRGVDYGGLYLIKMPKEGVKGLVTIKRAFNLEMSTGELLQKSKNLPTKLLSNITSSKANIIAEKIGMPGLFEIR</sequence>
<dbReference type="Proteomes" id="UP000261055">
    <property type="component" value="Unassembled WGS sequence"/>
</dbReference>
<keyword evidence="2" id="KW-1185">Reference proteome</keyword>
<accession>A0A3E5GUF6</accession>
<evidence type="ECO:0000313" key="2">
    <source>
        <dbReference type="Proteomes" id="UP000261055"/>
    </source>
</evidence>
<gene>
    <name evidence="1" type="ORF">DXB12_07830</name>
</gene>
<comment type="caution">
    <text evidence="1">The sequence shown here is derived from an EMBL/GenBank/DDBJ whole genome shotgun (WGS) entry which is preliminary data.</text>
</comment>
<dbReference type="AlphaFoldDB" id="A0A3E5GUF6"/>
<reference evidence="1 2" key="1">
    <citation type="submission" date="2018-08" db="EMBL/GenBank/DDBJ databases">
        <title>A genome reference for cultivated species of the human gut microbiota.</title>
        <authorList>
            <person name="Zou Y."/>
            <person name="Xue W."/>
            <person name="Luo G."/>
        </authorList>
    </citation>
    <scope>NUCLEOTIDE SEQUENCE [LARGE SCALE GENOMIC DNA]</scope>
    <source>
        <strain evidence="1 2">OM02-12</strain>
    </source>
</reference>
<name>A0A3E5GUF6_9FIRM</name>
<protein>
    <submittedName>
        <fullName evidence="1">Uncharacterized protein</fullName>
    </submittedName>
</protein>
<organism evidence="1 2">
    <name type="scientific">Dorea formicigenerans</name>
    <dbReference type="NCBI Taxonomy" id="39486"/>
    <lineage>
        <taxon>Bacteria</taxon>
        <taxon>Bacillati</taxon>
        <taxon>Bacillota</taxon>
        <taxon>Clostridia</taxon>
        <taxon>Lachnospirales</taxon>
        <taxon>Lachnospiraceae</taxon>
        <taxon>Dorea</taxon>
    </lineage>
</organism>
<proteinExistence type="predicted"/>
<dbReference type="EMBL" id="QSVQ01000007">
    <property type="protein sequence ID" value="RGO51222.1"/>
    <property type="molecule type" value="Genomic_DNA"/>
</dbReference>